<dbReference type="GO" id="GO:0003723">
    <property type="term" value="F:RNA binding"/>
    <property type="evidence" value="ECO:0007669"/>
    <property type="project" value="TreeGrafter"/>
</dbReference>
<dbReference type="GO" id="GO:0022625">
    <property type="term" value="C:cytosolic large ribosomal subunit"/>
    <property type="evidence" value="ECO:0007669"/>
    <property type="project" value="TreeGrafter"/>
</dbReference>
<organism evidence="2 3">
    <name type="scientific">Macleaya cordata</name>
    <name type="common">Five-seeded plume-poppy</name>
    <name type="synonym">Bocconia cordata</name>
    <dbReference type="NCBI Taxonomy" id="56857"/>
    <lineage>
        <taxon>Eukaryota</taxon>
        <taxon>Viridiplantae</taxon>
        <taxon>Streptophyta</taxon>
        <taxon>Embryophyta</taxon>
        <taxon>Tracheophyta</taxon>
        <taxon>Spermatophyta</taxon>
        <taxon>Magnoliopsida</taxon>
        <taxon>Ranunculales</taxon>
        <taxon>Papaveraceae</taxon>
        <taxon>Papaveroideae</taxon>
        <taxon>Macleaya</taxon>
    </lineage>
</organism>
<dbReference type="InterPro" id="IPR012988">
    <property type="entry name" value="Ribosomal_uL30_N_euk"/>
</dbReference>
<accession>A0A200Q6Q4</accession>
<dbReference type="InterPro" id="IPR039699">
    <property type="entry name" value="Ribosomal_uL30"/>
</dbReference>
<dbReference type="Pfam" id="PF08079">
    <property type="entry name" value="Ribosomal_L30_N"/>
    <property type="match status" value="1"/>
</dbReference>
<dbReference type="OrthoDB" id="1723886at2759"/>
<dbReference type="InParanoid" id="A0A200Q6Q4"/>
<sequence>MAEESKPLNYISEVVLKKRRNNEDWAIKRREQSELRKQRNKQDKNLVFKRAEEYIKEYRNKVSNLGTLSWKT</sequence>
<protein>
    <submittedName>
        <fullName evidence="2">Ribosomal protein L30</fullName>
    </submittedName>
</protein>
<name>A0A200Q6Q4_MACCD</name>
<keyword evidence="3" id="KW-1185">Reference proteome</keyword>
<evidence type="ECO:0000313" key="2">
    <source>
        <dbReference type="EMBL" id="OVA06153.1"/>
    </source>
</evidence>
<evidence type="ECO:0000259" key="1">
    <source>
        <dbReference type="Pfam" id="PF08079"/>
    </source>
</evidence>
<dbReference type="AlphaFoldDB" id="A0A200Q6Q4"/>
<proteinExistence type="predicted"/>
<evidence type="ECO:0000313" key="3">
    <source>
        <dbReference type="Proteomes" id="UP000195402"/>
    </source>
</evidence>
<keyword evidence="2" id="KW-0687">Ribonucleoprotein</keyword>
<dbReference type="GO" id="GO:0000463">
    <property type="term" value="P:maturation of LSU-rRNA from tricistronic rRNA transcript (SSU-rRNA, 5.8S rRNA, LSU-rRNA)"/>
    <property type="evidence" value="ECO:0007669"/>
    <property type="project" value="TreeGrafter"/>
</dbReference>
<comment type="caution">
    <text evidence="2">The sequence shown here is derived from an EMBL/GenBank/DDBJ whole genome shotgun (WGS) entry which is preliminary data.</text>
</comment>
<dbReference type="EMBL" id="MVGT01002939">
    <property type="protein sequence ID" value="OVA06153.1"/>
    <property type="molecule type" value="Genomic_DNA"/>
</dbReference>
<dbReference type="GO" id="GO:0003735">
    <property type="term" value="F:structural constituent of ribosome"/>
    <property type="evidence" value="ECO:0007669"/>
    <property type="project" value="TreeGrafter"/>
</dbReference>
<dbReference type="STRING" id="56857.A0A200Q6Q4"/>
<gene>
    <name evidence="2" type="ORF">BVC80_1631g12</name>
</gene>
<keyword evidence="2" id="KW-0689">Ribosomal protein</keyword>
<dbReference type="PANTHER" id="PTHR11524">
    <property type="entry name" value="60S RIBOSOMAL PROTEIN L7"/>
    <property type="match status" value="1"/>
</dbReference>
<dbReference type="Proteomes" id="UP000195402">
    <property type="component" value="Unassembled WGS sequence"/>
</dbReference>
<feature type="domain" description="Large ribosomal subunit protein uL30 N-terminal eukaryotes" evidence="1">
    <location>
        <begin position="12"/>
        <end position="62"/>
    </location>
</feature>
<reference evidence="2 3" key="1">
    <citation type="journal article" date="2017" name="Mol. Plant">
        <title>The Genome of Medicinal Plant Macleaya cordata Provides New Insights into Benzylisoquinoline Alkaloids Metabolism.</title>
        <authorList>
            <person name="Liu X."/>
            <person name="Liu Y."/>
            <person name="Huang P."/>
            <person name="Ma Y."/>
            <person name="Qing Z."/>
            <person name="Tang Q."/>
            <person name="Cao H."/>
            <person name="Cheng P."/>
            <person name="Zheng Y."/>
            <person name="Yuan Z."/>
            <person name="Zhou Y."/>
            <person name="Liu J."/>
            <person name="Tang Z."/>
            <person name="Zhuo Y."/>
            <person name="Zhang Y."/>
            <person name="Yu L."/>
            <person name="Huang J."/>
            <person name="Yang P."/>
            <person name="Peng Q."/>
            <person name="Zhang J."/>
            <person name="Jiang W."/>
            <person name="Zhang Z."/>
            <person name="Lin K."/>
            <person name="Ro D.K."/>
            <person name="Chen X."/>
            <person name="Xiong X."/>
            <person name="Shang Y."/>
            <person name="Huang S."/>
            <person name="Zeng J."/>
        </authorList>
    </citation>
    <scope>NUCLEOTIDE SEQUENCE [LARGE SCALE GENOMIC DNA]</scope>
    <source>
        <strain evidence="3">cv. BLH2017</strain>
        <tissue evidence="2">Root</tissue>
    </source>
</reference>
<dbReference type="PANTHER" id="PTHR11524:SF36">
    <property type="entry name" value="LARGE RIBOSOMAL SUBUNIT PROTEIN UL30Z"/>
    <property type="match status" value="1"/>
</dbReference>